<reference evidence="2 3" key="1">
    <citation type="journal article" date="2018" name="Nat. Ecol. Evol.">
        <title>Pezizomycetes genomes reveal the molecular basis of ectomycorrhizal truffle lifestyle.</title>
        <authorList>
            <person name="Murat C."/>
            <person name="Payen T."/>
            <person name="Noel B."/>
            <person name="Kuo A."/>
            <person name="Morin E."/>
            <person name="Chen J."/>
            <person name="Kohler A."/>
            <person name="Krizsan K."/>
            <person name="Balestrini R."/>
            <person name="Da Silva C."/>
            <person name="Montanini B."/>
            <person name="Hainaut M."/>
            <person name="Levati E."/>
            <person name="Barry K.W."/>
            <person name="Belfiori B."/>
            <person name="Cichocki N."/>
            <person name="Clum A."/>
            <person name="Dockter R.B."/>
            <person name="Fauchery L."/>
            <person name="Guy J."/>
            <person name="Iotti M."/>
            <person name="Le Tacon F."/>
            <person name="Lindquist E.A."/>
            <person name="Lipzen A."/>
            <person name="Malagnac F."/>
            <person name="Mello A."/>
            <person name="Molinier V."/>
            <person name="Miyauchi S."/>
            <person name="Poulain J."/>
            <person name="Riccioni C."/>
            <person name="Rubini A."/>
            <person name="Sitrit Y."/>
            <person name="Splivallo R."/>
            <person name="Traeger S."/>
            <person name="Wang M."/>
            <person name="Zifcakova L."/>
            <person name="Wipf D."/>
            <person name="Zambonelli A."/>
            <person name="Paolocci F."/>
            <person name="Nowrousian M."/>
            <person name="Ottonello S."/>
            <person name="Baldrian P."/>
            <person name="Spatafora J.W."/>
            <person name="Henrissat B."/>
            <person name="Nagy L.G."/>
            <person name="Aury J.M."/>
            <person name="Wincker P."/>
            <person name="Grigoriev I.V."/>
            <person name="Bonfante P."/>
            <person name="Martin F.M."/>
        </authorList>
    </citation>
    <scope>NUCLEOTIDE SEQUENCE [LARGE SCALE GENOMIC DNA]</scope>
    <source>
        <strain evidence="2 3">ATCC MYA-4762</strain>
    </source>
</reference>
<keyword evidence="1" id="KW-1133">Transmembrane helix</keyword>
<dbReference type="InParanoid" id="A0A3N4LRI9"/>
<dbReference type="EMBL" id="ML121537">
    <property type="protein sequence ID" value="RPB25524.1"/>
    <property type="molecule type" value="Genomic_DNA"/>
</dbReference>
<dbReference type="Proteomes" id="UP000267821">
    <property type="component" value="Unassembled WGS sequence"/>
</dbReference>
<sequence>MPLFFLFFDGGAQLTKFCMGLAVIGGAWIKAALLSERVRRRKQWTNFADRFPGRDLEQSSPPGLFVT</sequence>
<evidence type="ECO:0000313" key="2">
    <source>
        <dbReference type="EMBL" id="RPB25524.1"/>
    </source>
</evidence>
<accession>A0A3N4LRI9</accession>
<evidence type="ECO:0000313" key="3">
    <source>
        <dbReference type="Proteomes" id="UP000267821"/>
    </source>
</evidence>
<keyword evidence="3" id="KW-1185">Reference proteome</keyword>
<dbReference type="AlphaFoldDB" id="A0A3N4LRI9"/>
<organism evidence="2 3">
    <name type="scientific">Terfezia boudieri ATCC MYA-4762</name>
    <dbReference type="NCBI Taxonomy" id="1051890"/>
    <lineage>
        <taxon>Eukaryota</taxon>
        <taxon>Fungi</taxon>
        <taxon>Dikarya</taxon>
        <taxon>Ascomycota</taxon>
        <taxon>Pezizomycotina</taxon>
        <taxon>Pezizomycetes</taxon>
        <taxon>Pezizales</taxon>
        <taxon>Pezizaceae</taxon>
        <taxon>Terfezia</taxon>
    </lineage>
</organism>
<feature type="transmembrane region" description="Helical" evidence="1">
    <location>
        <begin position="12"/>
        <end position="33"/>
    </location>
</feature>
<proteinExistence type="predicted"/>
<name>A0A3N4LRI9_9PEZI</name>
<gene>
    <name evidence="2" type="ORF">L211DRAFT_836239</name>
</gene>
<keyword evidence="1" id="KW-0812">Transmembrane</keyword>
<keyword evidence="1" id="KW-0472">Membrane</keyword>
<protein>
    <submittedName>
        <fullName evidence="2">Uncharacterized protein</fullName>
    </submittedName>
</protein>
<evidence type="ECO:0000256" key="1">
    <source>
        <dbReference type="SAM" id="Phobius"/>
    </source>
</evidence>